<dbReference type="VEuPathDB" id="AmoebaDB:ACA1_378740"/>
<keyword evidence="1" id="KW-1015">Disulfide bond</keyword>
<dbReference type="GO" id="GO:0005764">
    <property type="term" value="C:lysosome"/>
    <property type="evidence" value="ECO:0007669"/>
    <property type="project" value="InterPro"/>
</dbReference>
<dbReference type="InterPro" id="IPR008373">
    <property type="entry name" value="Saposin"/>
</dbReference>
<dbReference type="KEGG" id="acan:ACA1_378740"/>
<proteinExistence type="predicted"/>
<dbReference type="Proteomes" id="UP000011083">
    <property type="component" value="Unassembled WGS sequence"/>
</dbReference>
<dbReference type="PANTHER" id="PTHR11480">
    <property type="entry name" value="SAPOSIN-RELATED"/>
    <property type="match status" value="1"/>
</dbReference>
<evidence type="ECO:0000313" key="6">
    <source>
        <dbReference type="Proteomes" id="UP000011083"/>
    </source>
</evidence>
<dbReference type="Gene3D" id="1.10.225.10">
    <property type="entry name" value="Saposin-like"/>
    <property type="match status" value="1"/>
</dbReference>
<dbReference type="RefSeq" id="XP_004337727.1">
    <property type="nucleotide sequence ID" value="XM_004337679.1"/>
</dbReference>
<feature type="signal peptide" evidence="3">
    <location>
        <begin position="1"/>
        <end position="16"/>
    </location>
</feature>
<dbReference type="InterPro" id="IPR008138">
    <property type="entry name" value="SapB_2"/>
</dbReference>
<name>L8GRD4_ACACF</name>
<dbReference type="PRINTS" id="PR01797">
    <property type="entry name" value="SAPOSIN"/>
</dbReference>
<sequence>MKFTTWMMISVAVVLAFSAHLCPICEFGCQAIGGLLAQNFTTTEIVLALEMICALAPEPLATTCHQFLSNTLPVLFQAISSGKTAEQACELVGACPSSSAVIINLLSKTARINN</sequence>
<feature type="chain" id="PRO_5003989997" evidence="3">
    <location>
        <begin position="17"/>
        <end position="114"/>
    </location>
</feature>
<evidence type="ECO:0000256" key="2">
    <source>
        <dbReference type="ARBA" id="ARBA00023180"/>
    </source>
</evidence>
<dbReference type="InterPro" id="IPR051428">
    <property type="entry name" value="Sphingo_Act-Surfact_Prot"/>
</dbReference>
<dbReference type="PANTHER" id="PTHR11480:SF3">
    <property type="entry name" value="BCDNA.GH08312"/>
    <property type="match status" value="1"/>
</dbReference>
<dbReference type="InterPro" id="IPR008139">
    <property type="entry name" value="SaposinB_dom"/>
</dbReference>
<dbReference type="GO" id="GO:0006665">
    <property type="term" value="P:sphingolipid metabolic process"/>
    <property type="evidence" value="ECO:0007669"/>
    <property type="project" value="InterPro"/>
</dbReference>
<gene>
    <name evidence="5" type="ORF">ACA1_378740</name>
</gene>
<dbReference type="SMART" id="SM00741">
    <property type="entry name" value="SapB"/>
    <property type="match status" value="1"/>
</dbReference>
<reference evidence="5 6" key="1">
    <citation type="journal article" date="2013" name="Genome Biol.">
        <title>Genome of Acanthamoeba castellanii highlights extensive lateral gene transfer and early evolution of tyrosine kinase signaling.</title>
        <authorList>
            <person name="Clarke M."/>
            <person name="Lohan A.J."/>
            <person name="Liu B."/>
            <person name="Lagkouvardos I."/>
            <person name="Roy S."/>
            <person name="Zafar N."/>
            <person name="Bertelli C."/>
            <person name="Schilde C."/>
            <person name="Kianianmomeni A."/>
            <person name="Burglin T.R."/>
            <person name="Frech C."/>
            <person name="Turcotte B."/>
            <person name="Kopec K.O."/>
            <person name="Synnott J.M."/>
            <person name="Choo C."/>
            <person name="Paponov I."/>
            <person name="Finkler A."/>
            <person name="Soon Heng Tan C."/>
            <person name="Hutchins A.P."/>
            <person name="Weinmeier T."/>
            <person name="Rattei T."/>
            <person name="Chu J.S."/>
            <person name="Gimenez G."/>
            <person name="Irimia M."/>
            <person name="Rigden D.J."/>
            <person name="Fitzpatrick D.A."/>
            <person name="Lorenzo-Morales J."/>
            <person name="Bateman A."/>
            <person name="Chiu C.H."/>
            <person name="Tang P."/>
            <person name="Hegemann P."/>
            <person name="Fromm H."/>
            <person name="Raoult D."/>
            <person name="Greub G."/>
            <person name="Miranda-Saavedra D."/>
            <person name="Chen N."/>
            <person name="Nash P."/>
            <person name="Ginger M.L."/>
            <person name="Horn M."/>
            <person name="Schaap P."/>
            <person name="Caler L."/>
            <person name="Loftus B."/>
        </authorList>
    </citation>
    <scope>NUCLEOTIDE SEQUENCE [LARGE SCALE GENOMIC DNA]</scope>
    <source>
        <strain evidence="5 6">Neff</strain>
    </source>
</reference>
<dbReference type="AlphaFoldDB" id="L8GRD4"/>
<keyword evidence="6" id="KW-1185">Reference proteome</keyword>
<feature type="domain" description="Saposin B-type" evidence="4">
    <location>
        <begin position="18"/>
        <end position="99"/>
    </location>
</feature>
<accession>L8GRD4</accession>
<protein>
    <submittedName>
        <fullName evidence="5">Saposin family type B, region 1 protein</fullName>
    </submittedName>
</protein>
<evidence type="ECO:0000259" key="4">
    <source>
        <dbReference type="PROSITE" id="PS50015"/>
    </source>
</evidence>
<dbReference type="EMBL" id="KB008025">
    <property type="protein sequence ID" value="ELR15714.1"/>
    <property type="molecule type" value="Genomic_DNA"/>
</dbReference>
<dbReference type="SUPFAM" id="SSF47862">
    <property type="entry name" value="Saposin"/>
    <property type="match status" value="1"/>
</dbReference>
<organism evidence="5 6">
    <name type="scientific">Acanthamoeba castellanii (strain ATCC 30010 / Neff)</name>
    <dbReference type="NCBI Taxonomy" id="1257118"/>
    <lineage>
        <taxon>Eukaryota</taxon>
        <taxon>Amoebozoa</taxon>
        <taxon>Discosea</taxon>
        <taxon>Longamoebia</taxon>
        <taxon>Centramoebida</taxon>
        <taxon>Acanthamoebidae</taxon>
        <taxon>Acanthamoeba</taxon>
    </lineage>
</organism>
<dbReference type="GeneID" id="14916356"/>
<dbReference type="GO" id="GO:0016020">
    <property type="term" value="C:membrane"/>
    <property type="evidence" value="ECO:0007669"/>
    <property type="project" value="GOC"/>
</dbReference>
<dbReference type="PROSITE" id="PS50015">
    <property type="entry name" value="SAP_B"/>
    <property type="match status" value="1"/>
</dbReference>
<keyword evidence="3" id="KW-0732">Signal</keyword>
<evidence type="ECO:0000256" key="3">
    <source>
        <dbReference type="SAM" id="SignalP"/>
    </source>
</evidence>
<dbReference type="Pfam" id="PF03489">
    <property type="entry name" value="SapB_2"/>
    <property type="match status" value="1"/>
</dbReference>
<dbReference type="InterPro" id="IPR011001">
    <property type="entry name" value="Saposin-like"/>
</dbReference>
<dbReference type="OrthoDB" id="16524at2759"/>
<keyword evidence="2" id="KW-0325">Glycoprotein</keyword>
<evidence type="ECO:0000256" key="1">
    <source>
        <dbReference type="ARBA" id="ARBA00023157"/>
    </source>
</evidence>
<evidence type="ECO:0000313" key="5">
    <source>
        <dbReference type="EMBL" id="ELR15714.1"/>
    </source>
</evidence>